<dbReference type="AlphaFoldDB" id="A0ABD1CI31"/>
<organism evidence="1 2">
    <name type="scientific">Culex pipiens pipiens</name>
    <name type="common">Northern house mosquito</name>
    <dbReference type="NCBI Taxonomy" id="38569"/>
    <lineage>
        <taxon>Eukaryota</taxon>
        <taxon>Metazoa</taxon>
        <taxon>Ecdysozoa</taxon>
        <taxon>Arthropoda</taxon>
        <taxon>Hexapoda</taxon>
        <taxon>Insecta</taxon>
        <taxon>Pterygota</taxon>
        <taxon>Neoptera</taxon>
        <taxon>Endopterygota</taxon>
        <taxon>Diptera</taxon>
        <taxon>Nematocera</taxon>
        <taxon>Culicoidea</taxon>
        <taxon>Culicidae</taxon>
        <taxon>Culicinae</taxon>
        <taxon>Culicini</taxon>
        <taxon>Culex</taxon>
        <taxon>Culex</taxon>
    </lineage>
</organism>
<keyword evidence="2" id="KW-1185">Reference proteome</keyword>
<dbReference type="EMBL" id="JBEHCU010011973">
    <property type="protein sequence ID" value="KAL1376046.1"/>
    <property type="molecule type" value="Genomic_DNA"/>
</dbReference>
<comment type="caution">
    <text evidence="1">The sequence shown here is derived from an EMBL/GenBank/DDBJ whole genome shotgun (WGS) entry which is preliminary data.</text>
</comment>
<gene>
    <name evidence="1" type="ORF">pipiens_017113</name>
</gene>
<reference evidence="1 2" key="1">
    <citation type="submission" date="2024-05" db="EMBL/GenBank/DDBJ databases">
        <title>Culex pipiens pipiens assembly and annotation.</title>
        <authorList>
            <person name="Alout H."/>
            <person name="Durand T."/>
        </authorList>
    </citation>
    <scope>NUCLEOTIDE SEQUENCE [LARGE SCALE GENOMIC DNA]</scope>
    <source>
        <strain evidence="1">HA-2024</strain>
        <tissue evidence="1">Whole body</tissue>
    </source>
</reference>
<name>A0ABD1CI31_CULPP</name>
<dbReference type="Proteomes" id="UP001562425">
    <property type="component" value="Unassembled WGS sequence"/>
</dbReference>
<accession>A0ABD1CI31</accession>
<proteinExistence type="predicted"/>
<protein>
    <submittedName>
        <fullName evidence="1">Uncharacterized protein</fullName>
    </submittedName>
</protein>
<sequence length="123" mass="13409">MGNCCAVWRRILTVPITVYRSLKFLLQVLDTMSSPPTIPLYSGRYPNGYGPPFNGIEPHEPLDFRKVESQRSRGQISPMAVTLPTDDARSSVCSSVWLIETLGLAALLPAGSGSQRRMATGGK</sequence>
<evidence type="ECO:0000313" key="2">
    <source>
        <dbReference type="Proteomes" id="UP001562425"/>
    </source>
</evidence>
<evidence type="ECO:0000313" key="1">
    <source>
        <dbReference type="EMBL" id="KAL1376046.1"/>
    </source>
</evidence>